<dbReference type="EMBL" id="JAINUF010000003">
    <property type="protein sequence ID" value="KAJ8369193.1"/>
    <property type="molecule type" value="Genomic_DNA"/>
</dbReference>
<feature type="region of interest" description="Disordered" evidence="1">
    <location>
        <begin position="111"/>
        <end position="130"/>
    </location>
</feature>
<evidence type="ECO:0000256" key="1">
    <source>
        <dbReference type="SAM" id="MobiDB-lite"/>
    </source>
</evidence>
<name>A0A9Q1FXR4_SYNKA</name>
<protein>
    <submittedName>
        <fullName evidence="2">Uncharacterized protein</fullName>
    </submittedName>
</protein>
<evidence type="ECO:0000313" key="2">
    <source>
        <dbReference type="EMBL" id="KAJ8369193.1"/>
    </source>
</evidence>
<reference evidence="2" key="1">
    <citation type="journal article" date="2023" name="Science">
        <title>Genome structures resolve the early diversification of teleost fishes.</title>
        <authorList>
            <person name="Parey E."/>
            <person name="Louis A."/>
            <person name="Montfort J."/>
            <person name="Bouchez O."/>
            <person name="Roques C."/>
            <person name="Iampietro C."/>
            <person name="Lluch J."/>
            <person name="Castinel A."/>
            <person name="Donnadieu C."/>
            <person name="Desvignes T."/>
            <person name="Floi Bucao C."/>
            <person name="Jouanno E."/>
            <person name="Wen M."/>
            <person name="Mejri S."/>
            <person name="Dirks R."/>
            <person name="Jansen H."/>
            <person name="Henkel C."/>
            <person name="Chen W.J."/>
            <person name="Zahm M."/>
            <person name="Cabau C."/>
            <person name="Klopp C."/>
            <person name="Thompson A.W."/>
            <person name="Robinson-Rechavi M."/>
            <person name="Braasch I."/>
            <person name="Lecointre G."/>
            <person name="Bobe J."/>
            <person name="Postlethwait J.H."/>
            <person name="Berthelot C."/>
            <person name="Roest Crollius H."/>
            <person name="Guiguen Y."/>
        </authorList>
    </citation>
    <scope>NUCLEOTIDE SEQUENCE</scope>
    <source>
        <strain evidence="2">WJC10195</strain>
    </source>
</reference>
<gene>
    <name evidence="2" type="ORF">SKAU_G00092210</name>
</gene>
<evidence type="ECO:0000313" key="3">
    <source>
        <dbReference type="Proteomes" id="UP001152622"/>
    </source>
</evidence>
<accession>A0A9Q1FXR4</accession>
<keyword evidence="3" id="KW-1185">Reference proteome</keyword>
<dbReference type="Proteomes" id="UP001152622">
    <property type="component" value="Chromosome 3"/>
</dbReference>
<dbReference type="AlphaFoldDB" id="A0A9Q1FXR4"/>
<comment type="caution">
    <text evidence="2">The sequence shown here is derived from an EMBL/GenBank/DDBJ whole genome shotgun (WGS) entry which is preliminary data.</text>
</comment>
<organism evidence="2 3">
    <name type="scientific">Synaphobranchus kaupii</name>
    <name type="common">Kaup's arrowtooth eel</name>
    <dbReference type="NCBI Taxonomy" id="118154"/>
    <lineage>
        <taxon>Eukaryota</taxon>
        <taxon>Metazoa</taxon>
        <taxon>Chordata</taxon>
        <taxon>Craniata</taxon>
        <taxon>Vertebrata</taxon>
        <taxon>Euteleostomi</taxon>
        <taxon>Actinopterygii</taxon>
        <taxon>Neopterygii</taxon>
        <taxon>Teleostei</taxon>
        <taxon>Anguilliformes</taxon>
        <taxon>Synaphobranchidae</taxon>
        <taxon>Synaphobranchus</taxon>
    </lineage>
</organism>
<feature type="compositionally biased region" description="Low complexity" evidence="1">
    <location>
        <begin position="112"/>
        <end position="130"/>
    </location>
</feature>
<proteinExistence type="predicted"/>
<sequence>MRVELAGENAPLRCSGKRRSHAKLHVLRSFLQPFSPQVLSFNYLDLSGISGRFGEHASEPGAAVHPRHPDKELLASDLGCGTRPPVLLALRPPRCLMGDFNAGVMPQGKCTPAPVRGGPRAGGARVRLPW</sequence>